<dbReference type="EMBL" id="BARS01007688">
    <property type="protein sequence ID" value="GAF68314.1"/>
    <property type="molecule type" value="Genomic_DNA"/>
</dbReference>
<sequence length="149" mass="15981">ATSTPGTNEGLLYQWSAAMNNSTTERAQGICPSGWHIPSDCEWMYLENTLGMSTTDQQATGWRASGDVHYDLSSAVPSGTNNSGFTGLLAGYRNTNGSFDNRTSIGLWWSSSATGATTASNRSLRTGPRGVHRTSDNEAFGFSVRCLKD</sequence>
<gene>
    <name evidence="2" type="ORF">S01H1_14757</name>
</gene>
<dbReference type="InterPro" id="IPR011871">
    <property type="entry name" value="Fib_succ_major"/>
</dbReference>
<comment type="caution">
    <text evidence="2">The sequence shown here is derived from an EMBL/GenBank/DDBJ whole genome shotgun (WGS) entry which is preliminary data.</text>
</comment>
<dbReference type="Pfam" id="PF09603">
    <property type="entry name" value="Fib_succ_major"/>
    <property type="match status" value="1"/>
</dbReference>
<proteinExistence type="predicted"/>
<evidence type="ECO:0000313" key="2">
    <source>
        <dbReference type="EMBL" id="GAF68314.1"/>
    </source>
</evidence>
<dbReference type="AlphaFoldDB" id="X0RHG7"/>
<feature type="non-terminal residue" evidence="2">
    <location>
        <position position="1"/>
    </location>
</feature>
<organism evidence="2">
    <name type="scientific">marine sediment metagenome</name>
    <dbReference type="NCBI Taxonomy" id="412755"/>
    <lineage>
        <taxon>unclassified sequences</taxon>
        <taxon>metagenomes</taxon>
        <taxon>ecological metagenomes</taxon>
    </lineage>
</organism>
<name>X0RHG7_9ZZZZ</name>
<evidence type="ECO:0000259" key="1">
    <source>
        <dbReference type="Pfam" id="PF09603"/>
    </source>
</evidence>
<feature type="domain" description="Fibrobacter succinogenes major paralogous" evidence="1">
    <location>
        <begin position="7"/>
        <end position="148"/>
    </location>
</feature>
<reference evidence="2" key="1">
    <citation type="journal article" date="2014" name="Front. Microbiol.">
        <title>High frequency of phylogenetically diverse reductive dehalogenase-homologous genes in deep subseafloor sedimentary metagenomes.</title>
        <authorList>
            <person name="Kawai M."/>
            <person name="Futagami T."/>
            <person name="Toyoda A."/>
            <person name="Takaki Y."/>
            <person name="Nishi S."/>
            <person name="Hori S."/>
            <person name="Arai W."/>
            <person name="Tsubouchi T."/>
            <person name="Morono Y."/>
            <person name="Uchiyama I."/>
            <person name="Ito T."/>
            <person name="Fujiyama A."/>
            <person name="Inagaki F."/>
            <person name="Takami H."/>
        </authorList>
    </citation>
    <scope>NUCLEOTIDE SEQUENCE</scope>
    <source>
        <strain evidence="2">Expedition CK06-06</strain>
    </source>
</reference>
<protein>
    <recommendedName>
        <fullName evidence="1">Fibrobacter succinogenes major paralogous domain-containing protein</fullName>
    </recommendedName>
</protein>
<dbReference type="NCBIfam" id="TIGR02145">
    <property type="entry name" value="Fib_succ_major"/>
    <property type="match status" value="1"/>
</dbReference>
<accession>X0RHG7</accession>